<dbReference type="PANTHER" id="PTHR30385">
    <property type="entry name" value="SIGMA FACTOR F FLAGELLAR"/>
    <property type="match status" value="1"/>
</dbReference>
<keyword evidence="3" id="KW-0238">DNA-binding</keyword>
<keyword evidence="4" id="KW-0804">Transcription</keyword>
<dbReference type="PANTHER" id="PTHR30385:SF7">
    <property type="entry name" value="RNA POLYMERASE SIGMA FACTOR FLIA"/>
    <property type="match status" value="1"/>
</dbReference>
<dbReference type="Pfam" id="PF04539">
    <property type="entry name" value="Sigma70_r3"/>
    <property type="match status" value="1"/>
</dbReference>
<dbReference type="InterPro" id="IPR013324">
    <property type="entry name" value="RNA_pol_sigma_r3/r4-like"/>
</dbReference>
<feature type="domain" description="RNA polymerase sigma-70" evidence="5">
    <location>
        <begin position="223"/>
        <end position="249"/>
    </location>
</feature>
<keyword evidence="1" id="KW-0805">Transcription regulation</keyword>
<evidence type="ECO:0000313" key="6">
    <source>
        <dbReference type="EMBL" id="WPD19987.1"/>
    </source>
</evidence>
<evidence type="ECO:0000256" key="3">
    <source>
        <dbReference type="ARBA" id="ARBA00023125"/>
    </source>
</evidence>
<protein>
    <submittedName>
        <fullName evidence="6">FliA/WhiG family RNA polymerase sigma factor</fullName>
    </submittedName>
</protein>
<dbReference type="InterPro" id="IPR014284">
    <property type="entry name" value="RNA_pol_sigma-70_dom"/>
</dbReference>
<evidence type="ECO:0000256" key="2">
    <source>
        <dbReference type="ARBA" id="ARBA00023082"/>
    </source>
</evidence>
<dbReference type="NCBIfam" id="TIGR02937">
    <property type="entry name" value="sigma70-ECF"/>
    <property type="match status" value="1"/>
</dbReference>
<accession>A0ABZ0QTE1</accession>
<evidence type="ECO:0000313" key="7">
    <source>
        <dbReference type="Proteomes" id="UP001304683"/>
    </source>
</evidence>
<dbReference type="Pfam" id="PF04545">
    <property type="entry name" value="Sigma70_r4"/>
    <property type="match status" value="1"/>
</dbReference>
<dbReference type="Pfam" id="PF04542">
    <property type="entry name" value="Sigma70_r2"/>
    <property type="match status" value="1"/>
</dbReference>
<dbReference type="CDD" id="cd06171">
    <property type="entry name" value="Sigma70_r4"/>
    <property type="match status" value="1"/>
</dbReference>
<dbReference type="InterPro" id="IPR012845">
    <property type="entry name" value="RNA_pol_sigma_FliA_WhiG"/>
</dbReference>
<evidence type="ECO:0000256" key="4">
    <source>
        <dbReference type="ARBA" id="ARBA00023163"/>
    </source>
</evidence>
<dbReference type="Proteomes" id="UP001304683">
    <property type="component" value="Chromosome"/>
</dbReference>
<dbReference type="PROSITE" id="PS00716">
    <property type="entry name" value="SIGMA70_2"/>
    <property type="match status" value="1"/>
</dbReference>
<keyword evidence="7" id="KW-1185">Reference proteome</keyword>
<proteinExistence type="predicted"/>
<dbReference type="InterPro" id="IPR007627">
    <property type="entry name" value="RNA_pol_sigma70_r2"/>
</dbReference>
<gene>
    <name evidence="6" type="ORF">Q5761_04910</name>
</gene>
<dbReference type="SUPFAM" id="SSF88659">
    <property type="entry name" value="Sigma3 and sigma4 domains of RNA polymerase sigma factors"/>
    <property type="match status" value="2"/>
</dbReference>
<evidence type="ECO:0000256" key="1">
    <source>
        <dbReference type="ARBA" id="ARBA00023015"/>
    </source>
</evidence>
<dbReference type="Gene3D" id="1.10.1740.10">
    <property type="match status" value="1"/>
</dbReference>
<evidence type="ECO:0000259" key="5">
    <source>
        <dbReference type="PROSITE" id="PS00716"/>
    </source>
</evidence>
<dbReference type="RefSeq" id="WP_135225326.1">
    <property type="nucleotide sequence ID" value="NZ_CP132508.1"/>
</dbReference>
<dbReference type="NCBIfam" id="NF005413">
    <property type="entry name" value="PRK06986.1"/>
    <property type="match status" value="1"/>
</dbReference>
<dbReference type="EMBL" id="CP132508">
    <property type="protein sequence ID" value="WPD19987.1"/>
    <property type="molecule type" value="Genomic_DNA"/>
</dbReference>
<dbReference type="PIRSF" id="PIRSF000770">
    <property type="entry name" value="RNA_pol_sigma-SigE/K"/>
    <property type="match status" value="1"/>
</dbReference>
<keyword evidence="2" id="KW-0731">Sigma factor</keyword>
<dbReference type="InterPro" id="IPR007624">
    <property type="entry name" value="RNA_pol_sigma70_r3"/>
</dbReference>
<reference evidence="6 7" key="1">
    <citation type="submission" date="2023-08" db="EMBL/GenBank/DDBJ databases">
        <title>Genome sequence of Thermaerobacter compostii strain Ins1, a spore-forming filamentous bacterium isolated from a deep geothermal reservoir.</title>
        <authorList>
            <person name="Bregnard D."/>
            <person name="Gonzalez D."/>
            <person name="Junier P."/>
        </authorList>
    </citation>
    <scope>NUCLEOTIDE SEQUENCE [LARGE SCALE GENOMIC DNA]</scope>
    <source>
        <strain evidence="6 7">Ins1</strain>
    </source>
</reference>
<dbReference type="InterPro" id="IPR000943">
    <property type="entry name" value="RNA_pol_sigma70"/>
</dbReference>
<dbReference type="InterPro" id="IPR007630">
    <property type="entry name" value="RNA_pol_sigma70_r4"/>
</dbReference>
<dbReference type="InterPro" id="IPR013325">
    <property type="entry name" value="RNA_pol_sigma_r2"/>
</dbReference>
<dbReference type="NCBIfam" id="TIGR02479">
    <property type="entry name" value="FliA_WhiG"/>
    <property type="match status" value="1"/>
</dbReference>
<dbReference type="Gene3D" id="1.20.140.160">
    <property type="match status" value="1"/>
</dbReference>
<organism evidence="6 7">
    <name type="scientific">Thermaerobacter composti</name>
    <dbReference type="NCBI Taxonomy" id="554949"/>
    <lineage>
        <taxon>Bacteria</taxon>
        <taxon>Bacillati</taxon>
        <taxon>Bacillota</taxon>
        <taxon>Clostridia</taxon>
        <taxon>Eubacteriales</taxon>
        <taxon>Clostridiales Family XVII. Incertae Sedis</taxon>
        <taxon>Thermaerobacter</taxon>
    </lineage>
</organism>
<name>A0ABZ0QTE1_9FIRM</name>
<dbReference type="PRINTS" id="PR00046">
    <property type="entry name" value="SIGMA70FCT"/>
</dbReference>
<dbReference type="SUPFAM" id="SSF88946">
    <property type="entry name" value="Sigma2 domain of RNA polymerase sigma factors"/>
    <property type="match status" value="1"/>
</dbReference>
<sequence length="261" mass="29517">MSAELKQRPDRAELWRRYRATADPESWEALIREHLPLVKYLAGRMIVHLPPQVEMDDLIGYGVFGLIEAIQRYDPARGVKFETYAYTRIRGAMLDGLRAMDWVPQGLRRRAREVEACYRRLESRLGRPAEDAEVAAELGLTTEEFADLLQDLARTTVVSLDDVLPSDADDPAAVLDRLADPDAADPLEAATLTDLRRRLADALRGLPERERLVVTLYYYEGLTVKEIAAVMGVSPSRVSQLHTRAILRLRARLRVEEGRGP</sequence>